<dbReference type="EMBL" id="JACHFV010000013">
    <property type="protein sequence ID" value="MBB5296702.1"/>
    <property type="molecule type" value="Genomic_DNA"/>
</dbReference>
<organism evidence="2 3">
    <name type="scientific">Deinococcus metallilatus</name>
    <dbReference type="NCBI Taxonomy" id="1211322"/>
    <lineage>
        <taxon>Bacteria</taxon>
        <taxon>Thermotogati</taxon>
        <taxon>Deinococcota</taxon>
        <taxon>Deinococci</taxon>
        <taxon>Deinococcales</taxon>
        <taxon>Deinococcaceae</taxon>
        <taxon>Deinococcus</taxon>
    </lineage>
</organism>
<feature type="domain" description="N-acetyltransferase" evidence="1">
    <location>
        <begin position="25"/>
        <end position="188"/>
    </location>
</feature>
<sequence length="197" mass="22314">MPARMARPGTSGIMRGVNVSPARPVVLRDRQPRDLPTLTRWLNDPQAEWRRWDAPYFAAAATNKTMRAYAQYLAQNGPDADERVIDVDGVCVGMVNRSEEEPVGGGWWDLGILIYDPASWGAGIGTRALRLWVADTFEWTNAHVVTVSTWSGNERMIRAARRVGFRECARVREAYPVRGQRFDSVKLDLLRAEWEAR</sequence>
<dbReference type="InterPro" id="IPR000182">
    <property type="entry name" value="GNAT_dom"/>
</dbReference>
<evidence type="ECO:0000259" key="1">
    <source>
        <dbReference type="PROSITE" id="PS51186"/>
    </source>
</evidence>
<keyword evidence="3" id="KW-1185">Reference proteome</keyword>
<dbReference type="SUPFAM" id="SSF55729">
    <property type="entry name" value="Acyl-CoA N-acyltransferases (Nat)"/>
    <property type="match status" value="1"/>
</dbReference>
<gene>
    <name evidence="2" type="ORF">HNQ10_003555</name>
</gene>
<dbReference type="Pfam" id="PF13302">
    <property type="entry name" value="Acetyltransf_3"/>
    <property type="match status" value="1"/>
</dbReference>
<proteinExistence type="predicted"/>
<name>A0ABR6MXP0_9DEIO</name>
<evidence type="ECO:0000313" key="2">
    <source>
        <dbReference type="EMBL" id="MBB5296702.1"/>
    </source>
</evidence>
<dbReference type="PROSITE" id="PS51186">
    <property type="entry name" value="GNAT"/>
    <property type="match status" value="1"/>
</dbReference>
<dbReference type="InterPro" id="IPR016181">
    <property type="entry name" value="Acyl_CoA_acyltransferase"/>
</dbReference>
<accession>A0ABR6MXP0</accession>
<dbReference type="PANTHER" id="PTHR43415:SF4">
    <property type="entry name" value="N-ACETYLTRANSFERASE DOMAIN-CONTAINING PROTEIN"/>
    <property type="match status" value="1"/>
</dbReference>
<protein>
    <submittedName>
        <fullName evidence="2">RimJ/RimL family protein N-acetyltransferase</fullName>
    </submittedName>
</protein>
<evidence type="ECO:0000313" key="3">
    <source>
        <dbReference type="Proteomes" id="UP000536909"/>
    </source>
</evidence>
<comment type="caution">
    <text evidence="2">The sequence shown here is derived from an EMBL/GenBank/DDBJ whole genome shotgun (WGS) entry which is preliminary data.</text>
</comment>
<dbReference type="PANTHER" id="PTHR43415">
    <property type="entry name" value="SPERMIDINE N(1)-ACETYLTRANSFERASE"/>
    <property type="match status" value="1"/>
</dbReference>
<reference evidence="2 3" key="1">
    <citation type="submission" date="2020-08" db="EMBL/GenBank/DDBJ databases">
        <title>Genomic Encyclopedia of Type Strains, Phase IV (KMG-IV): sequencing the most valuable type-strain genomes for metagenomic binning, comparative biology and taxonomic classification.</title>
        <authorList>
            <person name="Goeker M."/>
        </authorList>
    </citation>
    <scope>NUCLEOTIDE SEQUENCE [LARGE SCALE GENOMIC DNA]</scope>
    <source>
        <strain evidence="2 3">DSM 105434</strain>
    </source>
</reference>
<dbReference type="Gene3D" id="3.40.630.30">
    <property type="match status" value="1"/>
</dbReference>
<dbReference type="Proteomes" id="UP000536909">
    <property type="component" value="Unassembled WGS sequence"/>
</dbReference>